<dbReference type="CDD" id="cd00383">
    <property type="entry name" value="trans_reg_C"/>
    <property type="match status" value="1"/>
</dbReference>
<evidence type="ECO:0000259" key="7">
    <source>
        <dbReference type="PROSITE" id="PS51755"/>
    </source>
</evidence>
<dbReference type="PANTHER" id="PTHR48111:SF40">
    <property type="entry name" value="PHOSPHATE REGULON TRANSCRIPTIONAL REGULATORY PROTEIN PHOB"/>
    <property type="match status" value="1"/>
</dbReference>
<keyword evidence="3 5" id="KW-0238">DNA-binding</keyword>
<dbReference type="EMBL" id="CP039393">
    <property type="protein sequence ID" value="QCD36797.1"/>
    <property type="molecule type" value="Genomic_DNA"/>
</dbReference>
<keyword evidence="2" id="KW-0902">Two-component regulatory system</keyword>
<keyword evidence="9" id="KW-1185">Reference proteome</keyword>
<dbReference type="SMART" id="SM00862">
    <property type="entry name" value="Trans_reg_C"/>
    <property type="match status" value="1"/>
</dbReference>
<dbReference type="GO" id="GO:0006355">
    <property type="term" value="P:regulation of DNA-templated transcription"/>
    <property type="evidence" value="ECO:0007669"/>
    <property type="project" value="InterPro"/>
</dbReference>
<sequence>MNAKCARILIVDDEETLCECLRTYLEFEGYDVTTASSAEEALRLDLSSFNLLLLDIMMDGMSGLELADLLKRNPSTADIPVIFLTARDSVDDMVDGLRIGDDYIAKPYSIRNVIARIQAVLRRTMPKPGHGVVCDRASLVCTVDGVPVKLPRKEFEILALFVENPGRIFSREEILKKVWPEQVIVVDRSIDVHVTRIRGKIAPYGGNIITRSGYGYGWKQD</sequence>
<evidence type="ECO:0000256" key="3">
    <source>
        <dbReference type="ARBA" id="ARBA00023125"/>
    </source>
</evidence>
<feature type="DNA-binding region" description="OmpR/PhoB-type" evidence="5">
    <location>
        <begin position="123"/>
        <end position="220"/>
    </location>
</feature>
<evidence type="ECO:0000259" key="6">
    <source>
        <dbReference type="PROSITE" id="PS50110"/>
    </source>
</evidence>
<dbReference type="Pfam" id="PF00072">
    <property type="entry name" value="Response_reg"/>
    <property type="match status" value="1"/>
</dbReference>
<reference evidence="8 9" key="1">
    <citation type="submission" date="2019-02" db="EMBL/GenBank/DDBJ databases">
        <title>Isolation and identification of novel species under the genus Muribaculum.</title>
        <authorList>
            <person name="Miyake S."/>
            <person name="Ding Y."/>
            <person name="Low A."/>
            <person name="Soh M."/>
            <person name="Seedorf H."/>
        </authorList>
    </citation>
    <scope>NUCLEOTIDE SEQUENCE [LARGE SCALE GENOMIC DNA]</scope>
    <source>
        <strain evidence="8 9">TLL-A4</strain>
    </source>
</reference>
<dbReference type="Gene3D" id="3.40.50.2300">
    <property type="match status" value="1"/>
</dbReference>
<dbReference type="PROSITE" id="PS51755">
    <property type="entry name" value="OMPR_PHOB"/>
    <property type="match status" value="1"/>
</dbReference>
<dbReference type="RefSeq" id="WP_136411127.1">
    <property type="nucleotide sequence ID" value="NZ_CANQMU010000002.1"/>
</dbReference>
<protein>
    <submittedName>
        <fullName evidence="8">Response regulator transcription factor</fullName>
    </submittedName>
</protein>
<dbReference type="Pfam" id="PF00486">
    <property type="entry name" value="Trans_reg_C"/>
    <property type="match status" value="1"/>
</dbReference>
<dbReference type="GO" id="GO:0032993">
    <property type="term" value="C:protein-DNA complex"/>
    <property type="evidence" value="ECO:0007669"/>
    <property type="project" value="TreeGrafter"/>
</dbReference>
<dbReference type="Proteomes" id="UP000297031">
    <property type="component" value="Chromosome"/>
</dbReference>
<dbReference type="GO" id="GO:0005829">
    <property type="term" value="C:cytosol"/>
    <property type="evidence" value="ECO:0007669"/>
    <property type="project" value="TreeGrafter"/>
</dbReference>
<dbReference type="GO" id="GO:0000156">
    <property type="term" value="F:phosphorelay response regulator activity"/>
    <property type="evidence" value="ECO:0007669"/>
    <property type="project" value="TreeGrafter"/>
</dbReference>
<dbReference type="OrthoDB" id="9790442at2"/>
<accession>A0A4P7VR38</accession>
<dbReference type="InterPro" id="IPR001789">
    <property type="entry name" value="Sig_transdc_resp-reg_receiver"/>
</dbReference>
<evidence type="ECO:0000313" key="8">
    <source>
        <dbReference type="EMBL" id="QCD36797.1"/>
    </source>
</evidence>
<evidence type="ECO:0000256" key="1">
    <source>
        <dbReference type="ARBA" id="ARBA00022553"/>
    </source>
</evidence>
<dbReference type="InterPro" id="IPR011006">
    <property type="entry name" value="CheY-like_superfamily"/>
</dbReference>
<organism evidence="8 9">
    <name type="scientific">Muribaculum gordoncarteri</name>
    <dbReference type="NCBI Taxonomy" id="2530390"/>
    <lineage>
        <taxon>Bacteria</taxon>
        <taxon>Pseudomonadati</taxon>
        <taxon>Bacteroidota</taxon>
        <taxon>Bacteroidia</taxon>
        <taxon>Bacteroidales</taxon>
        <taxon>Muribaculaceae</taxon>
        <taxon>Muribaculum</taxon>
    </lineage>
</organism>
<feature type="domain" description="Response regulatory" evidence="6">
    <location>
        <begin position="7"/>
        <end position="121"/>
    </location>
</feature>
<dbReference type="InterPro" id="IPR036388">
    <property type="entry name" value="WH-like_DNA-bd_sf"/>
</dbReference>
<dbReference type="GO" id="GO:0000976">
    <property type="term" value="F:transcription cis-regulatory region binding"/>
    <property type="evidence" value="ECO:0007669"/>
    <property type="project" value="TreeGrafter"/>
</dbReference>
<proteinExistence type="predicted"/>
<dbReference type="SUPFAM" id="SSF46894">
    <property type="entry name" value="C-terminal effector domain of the bipartite response regulators"/>
    <property type="match status" value="1"/>
</dbReference>
<evidence type="ECO:0000256" key="2">
    <source>
        <dbReference type="ARBA" id="ARBA00023012"/>
    </source>
</evidence>
<feature type="modified residue" description="4-aspartylphosphate" evidence="4">
    <location>
        <position position="55"/>
    </location>
</feature>
<dbReference type="PANTHER" id="PTHR48111">
    <property type="entry name" value="REGULATOR OF RPOS"/>
    <property type="match status" value="1"/>
</dbReference>
<feature type="domain" description="OmpR/PhoB-type" evidence="7">
    <location>
        <begin position="123"/>
        <end position="220"/>
    </location>
</feature>
<dbReference type="SUPFAM" id="SSF52172">
    <property type="entry name" value="CheY-like"/>
    <property type="match status" value="1"/>
</dbReference>
<dbReference type="KEGG" id="mgod:E7746_13375"/>
<dbReference type="PROSITE" id="PS50110">
    <property type="entry name" value="RESPONSE_REGULATORY"/>
    <property type="match status" value="1"/>
</dbReference>
<evidence type="ECO:0000256" key="5">
    <source>
        <dbReference type="PROSITE-ProRule" id="PRU01091"/>
    </source>
</evidence>
<dbReference type="InterPro" id="IPR039420">
    <property type="entry name" value="WalR-like"/>
</dbReference>
<dbReference type="InterPro" id="IPR016032">
    <property type="entry name" value="Sig_transdc_resp-reg_C-effctor"/>
</dbReference>
<dbReference type="CDD" id="cd17574">
    <property type="entry name" value="REC_OmpR"/>
    <property type="match status" value="1"/>
</dbReference>
<dbReference type="Gene3D" id="1.10.10.10">
    <property type="entry name" value="Winged helix-like DNA-binding domain superfamily/Winged helix DNA-binding domain"/>
    <property type="match status" value="1"/>
</dbReference>
<keyword evidence="1 4" id="KW-0597">Phosphoprotein</keyword>
<evidence type="ECO:0000313" key="9">
    <source>
        <dbReference type="Proteomes" id="UP000297031"/>
    </source>
</evidence>
<name>A0A4P7VR38_9BACT</name>
<evidence type="ECO:0000256" key="4">
    <source>
        <dbReference type="PROSITE-ProRule" id="PRU00169"/>
    </source>
</evidence>
<gene>
    <name evidence="8" type="ORF">E7746_13375</name>
</gene>
<dbReference type="AlphaFoldDB" id="A0A4P7VR38"/>
<dbReference type="InterPro" id="IPR001867">
    <property type="entry name" value="OmpR/PhoB-type_DNA-bd"/>
</dbReference>
<dbReference type="SMART" id="SM00448">
    <property type="entry name" value="REC"/>
    <property type="match status" value="1"/>
</dbReference>